<dbReference type="PANTHER" id="PTHR13165">
    <property type="entry name" value="ARSENITE-RESISTANCE PROTEIN 2"/>
    <property type="match status" value="1"/>
</dbReference>
<dbReference type="InterPro" id="IPR007042">
    <property type="entry name" value="SERRATE/Ars2_C"/>
</dbReference>
<feature type="compositionally biased region" description="Basic residues" evidence="4">
    <location>
        <begin position="113"/>
        <end position="130"/>
    </location>
</feature>
<feature type="region of interest" description="Disordered" evidence="4">
    <location>
        <begin position="721"/>
        <end position="755"/>
    </location>
</feature>
<evidence type="ECO:0000256" key="2">
    <source>
        <dbReference type="ARBA" id="ARBA00005407"/>
    </source>
</evidence>
<dbReference type="GO" id="GO:0016604">
    <property type="term" value="C:nuclear body"/>
    <property type="evidence" value="ECO:0007669"/>
    <property type="project" value="TreeGrafter"/>
</dbReference>
<accession>A0A5C7IXZ4</accession>
<evidence type="ECO:0000259" key="5">
    <source>
        <dbReference type="PROSITE" id="PS00028"/>
    </source>
</evidence>
<dbReference type="InterPro" id="IPR021933">
    <property type="entry name" value="SERRATE/Ars2_N"/>
</dbReference>
<feature type="compositionally biased region" description="Basic and acidic residues" evidence="4">
    <location>
        <begin position="617"/>
        <end position="647"/>
    </location>
</feature>
<dbReference type="InterPro" id="IPR039727">
    <property type="entry name" value="SE/Ars2"/>
</dbReference>
<feature type="compositionally biased region" description="Basic and acidic residues" evidence="4">
    <location>
        <begin position="11"/>
        <end position="22"/>
    </location>
</feature>
<sequence length="777" mass="87383">MAQVINMAVDSLDRRSDQNEKSDDNDDNPPSSPPPAAVASAPTAPPPSQQPPPKRRDRDSRERRDDRDLDRPPNRRGPDFYDRNRSPPMQRDRERDYKRRPTVSPPPPMPYRDRRHSPPPRRSPPYKRSRRDNDGPFEGRRGGSPRGGGFGPADRSLDNNKGIVVKQELDSFIRRFGYDYVGGYDREMGGRPGFAEERPHGRYIGRSSGGYQSGPSDWDSGRGGFSDASNTGGNQREGLMSYKQFIQELEDDILPAEAERRYQEYKSEYISTQKRVFFDAHKDEEWLKDKYHPTNLIAVIERRNEVARKVAKEFMLDLQNGTLDLGPNFNASSSNKSGQTSDPNSDEEVDAGGKRRRHGRGLAKETDLSGAPKAHPVSSEGRRIQIDIEQARALVRKLDSEKGLEENILCGSDSDKMNREKSHGGSSGPVIIIRGLNSVKGLEGVELLDTLITYLWRIHGVDYYGMVETSEAKGLRHVRAEGKSSDMASNGAEWEKKLDSRWQERLRSQDPLEIMTAKEKIDATAVDSIDPFVRKIRDEKYGWKYGCGAKGCTKLFHAAEFVHKHLKLKHPELVMELTAKVREELYYQNYMNDEDAPGGTPVMQQPLPRDKPMRRRLGAENRLKDERGNRRERDYRPNGGDRYDRSDNAQSSDFPSNNDGPDGANRDDQMFDAFGGQGIPVGPPFPSDIPPPPVLMPVPGAGPLGPFVPAPPEVAMRMFREQGGPPPFEGGGRNGRSGPQGPILLSPAFRQDPRRIRSYQDLDAPEDEVTVIDYRSL</sequence>
<dbReference type="OrthoDB" id="342064at2759"/>
<feature type="region of interest" description="Disordered" evidence="4">
    <location>
        <begin position="325"/>
        <end position="382"/>
    </location>
</feature>
<dbReference type="Pfam" id="PF12066">
    <property type="entry name" value="SERRATE_Ars2_N"/>
    <property type="match status" value="1"/>
</dbReference>
<dbReference type="GO" id="GO:0031053">
    <property type="term" value="P:primary miRNA processing"/>
    <property type="evidence" value="ECO:0007669"/>
    <property type="project" value="TreeGrafter"/>
</dbReference>
<feature type="region of interest" description="Disordered" evidence="4">
    <location>
        <begin position="592"/>
        <end position="687"/>
    </location>
</feature>
<comment type="similarity">
    <text evidence="2">Belongs to the ARS2 family.</text>
</comment>
<keyword evidence="7" id="KW-1185">Reference proteome</keyword>
<dbReference type="PANTHER" id="PTHR13165:SF0">
    <property type="entry name" value="SERRATE RNA EFFECTOR MOLECULE HOMOLOG"/>
    <property type="match status" value="1"/>
</dbReference>
<feature type="compositionally biased region" description="Polar residues" evidence="4">
    <location>
        <begin position="648"/>
        <end position="659"/>
    </location>
</feature>
<organism evidence="6 7">
    <name type="scientific">Acer yangbiense</name>
    <dbReference type="NCBI Taxonomy" id="1000413"/>
    <lineage>
        <taxon>Eukaryota</taxon>
        <taxon>Viridiplantae</taxon>
        <taxon>Streptophyta</taxon>
        <taxon>Embryophyta</taxon>
        <taxon>Tracheophyta</taxon>
        <taxon>Spermatophyta</taxon>
        <taxon>Magnoliopsida</taxon>
        <taxon>eudicotyledons</taxon>
        <taxon>Gunneridae</taxon>
        <taxon>Pentapetalae</taxon>
        <taxon>rosids</taxon>
        <taxon>malvids</taxon>
        <taxon>Sapindales</taxon>
        <taxon>Sapindaceae</taxon>
        <taxon>Hippocastanoideae</taxon>
        <taxon>Acereae</taxon>
        <taxon>Acer</taxon>
    </lineage>
</organism>
<gene>
    <name evidence="6" type="ORF">EZV62_002051</name>
</gene>
<evidence type="ECO:0000256" key="4">
    <source>
        <dbReference type="SAM" id="MobiDB-lite"/>
    </source>
</evidence>
<feature type="compositionally biased region" description="Basic and acidic residues" evidence="4">
    <location>
        <begin position="54"/>
        <end position="99"/>
    </location>
</feature>
<keyword evidence="3" id="KW-0539">Nucleus</keyword>
<feature type="region of interest" description="Disordered" evidence="4">
    <location>
        <begin position="203"/>
        <end position="236"/>
    </location>
</feature>
<feature type="region of interest" description="Disordered" evidence="4">
    <location>
        <begin position="1"/>
        <end position="161"/>
    </location>
</feature>
<feature type="domain" description="C2H2-type" evidence="5">
    <location>
        <begin position="547"/>
        <end position="570"/>
    </location>
</feature>
<comment type="caution">
    <text evidence="6">The sequence shown here is derived from an EMBL/GenBank/DDBJ whole genome shotgun (WGS) entry which is preliminary data.</text>
</comment>
<dbReference type="InterPro" id="IPR013087">
    <property type="entry name" value="Znf_C2H2_type"/>
</dbReference>
<protein>
    <recommendedName>
        <fullName evidence="5">C2H2-type domain-containing protein</fullName>
    </recommendedName>
</protein>
<name>A0A5C7IXZ4_9ROSI</name>
<dbReference type="EMBL" id="VAHF01000001">
    <property type="protein sequence ID" value="TXG73472.1"/>
    <property type="molecule type" value="Genomic_DNA"/>
</dbReference>
<evidence type="ECO:0000313" key="6">
    <source>
        <dbReference type="EMBL" id="TXG73472.1"/>
    </source>
</evidence>
<evidence type="ECO:0000313" key="7">
    <source>
        <dbReference type="Proteomes" id="UP000323000"/>
    </source>
</evidence>
<comment type="subcellular location">
    <subcellularLocation>
        <location evidence="1">Nucleus</location>
    </subcellularLocation>
</comment>
<proteinExistence type="inferred from homology"/>
<evidence type="ECO:0000256" key="3">
    <source>
        <dbReference type="ARBA" id="ARBA00023242"/>
    </source>
</evidence>
<feature type="compositionally biased region" description="Polar residues" evidence="4">
    <location>
        <begin position="329"/>
        <end position="343"/>
    </location>
</feature>
<feature type="compositionally biased region" description="Pro residues" evidence="4">
    <location>
        <begin position="43"/>
        <end position="52"/>
    </location>
</feature>
<dbReference type="Pfam" id="PF04959">
    <property type="entry name" value="ARS2"/>
    <property type="match status" value="1"/>
</dbReference>
<feature type="compositionally biased region" description="Gly residues" evidence="4">
    <location>
        <begin position="142"/>
        <end position="151"/>
    </location>
</feature>
<evidence type="ECO:0000256" key="1">
    <source>
        <dbReference type="ARBA" id="ARBA00004123"/>
    </source>
</evidence>
<feature type="compositionally biased region" description="Basic and acidic residues" evidence="4">
    <location>
        <begin position="131"/>
        <end position="141"/>
    </location>
</feature>
<reference evidence="7" key="1">
    <citation type="journal article" date="2019" name="Gigascience">
        <title>De novo genome assembly of the endangered Acer yangbiense, a plant species with extremely small populations endemic to Yunnan Province, China.</title>
        <authorList>
            <person name="Yang J."/>
            <person name="Wariss H.M."/>
            <person name="Tao L."/>
            <person name="Zhang R."/>
            <person name="Yun Q."/>
            <person name="Hollingsworth P."/>
            <person name="Dao Z."/>
            <person name="Luo G."/>
            <person name="Guo H."/>
            <person name="Ma Y."/>
            <person name="Sun W."/>
        </authorList>
    </citation>
    <scope>NUCLEOTIDE SEQUENCE [LARGE SCALE GENOMIC DNA]</scope>
    <source>
        <strain evidence="7">cv. Malutang</strain>
    </source>
</reference>
<dbReference type="AlphaFoldDB" id="A0A5C7IXZ4"/>
<dbReference type="Proteomes" id="UP000323000">
    <property type="component" value="Chromosome 1"/>
</dbReference>
<dbReference type="PROSITE" id="PS00028">
    <property type="entry name" value="ZINC_FINGER_C2H2_1"/>
    <property type="match status" value="1"/>
</dbReference>